<dbReference type="Proteomes" id="UP000005270">
    <property type="component" value="Chromosome"/>
</dbReference>
<reference evidence="7 8" key="1">
    <citation type="journal article" date="2012" name="J. Bacteriol.">
        <title>Complete genome sequence of the hyperthermophilic cellulolytic Crenarchaeon 'Thermogladius cellulolyticus' 1633.</title>
        <authorList>
            <person name="Mardanov A.V."/>
            <person name="Kochetkova T.V."/>
            <person name="Beletsky A.V."/>
            <person name="Bonch-Osmolovskaya E.A."/>
            <person name="Ravin N.V."/>
            <person name="Skryabin K.G."/>
        </authorList>
    </citation>
    <scope>NUCLEOTIDE SEQUENCE [LARGE SCALE GENOMIC DNA]</scope>
    <source>
        <strain evidence="8">DSM 22663 / VKM B-2946 / 1633</strain>
    </source>
</reference>
<dbReference type="PANTHER" id="PTHR43370">
    <property type="entry name" value="SUGAR ABC TRANSPORTER INTEGRAL MEMBRANE PROTEIN-RELATED"/>
    <property type="match status" value="1"/>
</dbReference>
<accession>I3TFR0</accession>
<keyword evidence="8" id="KW-1185">Reference proteome</keyword>
<keyword evidence="5 6" id="KW-0472">Membrane</keyword>
<dbReference type="AlphaFoldDB" id="I3TFR0"/>
<dbReference type="KEGG" id="thg:TCELL_1175"/>
<feature type="transmembrane region" description="Helical" evidence="6">
    <location>
        <begin position="217"/>
        <end position="244"/>
    </location>
</feature>
<feature type="transmembrane region" description="Helical" evidence="6">
    <location>
        <begin position="97"/>
        <end position="118"/>
    </location>
</feature>
<evidence type="ECO:0000256" key="6">
    <source>
        <dbReference type="SAM" id="Phobius"/>
    </source>
</evidence>
<feature type="transmembrane region" description="Helical" evidence="6">
    <location>
        <begin position="130"/>
        <end position="151"/>
    </location>
</feature>
<evidence type="ECO:0000256" key="4">
    <source>
        <dbReference type="ARBA" id="ARBA00022989"/>
    </source>
</evidence>
<comment type="subcellular location">
    <subcellularLocation>
        <location evidence="1">Cell membrane</location>
        <topology evidence="1">Multi-pass membrane protein</topology>
    </subcellularLocation>
</comment>
<organism evidence="7 8">
    <name type="scientific">Thermogladius calderae (strain DSM 22663 / VKM B-2946 / 1633)</name>
    <dbReference type="NCBI Taxonomy" id="1184251"/>
    <lineage>
        <taxon>Archaea</taxon>
        <taxon>Thermoproteota</taxon>
        <taxon>Thermoprotei</taxon>
        <taxon>Desulfurococcales</taxon>
        <taxon>Desulfurococcaceae</taxon>
        <taxon>Thermogladius</taxon>
    </lineage>
</organism>
<dbReference type="PANTHER" id="PTHR43370:SF1">
    <property type="entry name" value="GUANOSINE ABC TRANSPORTER PERMEASE PROTEIN NUPQ"/>
    <property type="match status" value="1"/>
</dbReference>
<dbReference type="RefSeq" id="WP_014737848.1">
    <property type="nucleotide sequence ID" value="NC_017954.1"/>
</dbReference>
<feature type="transmembrane region" description="Helical" evidence="6">
    <location>
        <begin position="264"/>
        <end position="282"/>
    </location>
</feature>
<proteinExistence type="predicted"/>
<dbReference type="OrthoDB" id="372203at2157"/>
<keyword evidence="3 6" id="KW-0812">Transmembrane</keyword>
<dbReference type="Pfam" id="PF02653">
    <property type="entry name" value="BPD_transp_2"/>
    <property type="match status" value="1"/>
</dbReference>
<evidence type="ECO:0000256" key="3">
    <source>
        <dbReference type="ARBA" id="ARBA00022692"/>
    </source>
</evidence>
<dbReference type="GeneID" id="13013494"/>
<keyword evidence="2" id="KW-1003">Cell membrane</keyword>
<dbReference type="eggNOG" id="arCOG00261">
    <property type="taxonomic scope" value="Archaea"/>
</dbReference>
<evidence type="ECO:0000313" key="7">
    <source>
        <dbReference type="EMBL" id="AFK51598.1"/>
    </source>
</evidence>
<dbReference type="STRING" id="1184251.TCELL_1175"/>
<feature type="transmembrane region" description="Helical" evidence="6">
    <location>
        <begin position="61"/>
        <end position="85"/>
    </location>
</feature>
<dbReference type="InterPro" id="IPR001851">
    <property type="entry name" value="ABC_transp_permease"/>
</dbReference>
<dbReference type="GO" id="GO:0022857">
    <property type="term" value="F:transmembrane transporter activity"/>
    <property type="evidence" value="ECO:0007669"/>
    <property type="project" value="InterPro"/>
</dbReference>
<dbReference type="HOGENOM" id="CLU_040769_1_2_2"/>
<evidence type="ECO:0000313" key="8">
    <source>
        <dbReference type="Proteomes" id="UP000005270"/>
    </source>
</evidence>
<gene>
    <name evidence="7" type="ordered locus">TCELL_1175</name>
</gene>
<evidence type="ECO:0000256" key="2">
    <source>
        <dbReference type="ARBA" id="ARBA00022475"/>
    </source>
</evidence>
<dbReference type="EMBL" id="CP003531">
    <property type="protein sequence ID" value="AFK51598.1"/>
    <property type="molecule type" value="Genomic_DNA"/>
</dbReference>
<protein>
    <submittedName>
        <fullName evidence="7">Putative ABC transporter</fullName>
    </submittedName>
</protein>
<evidence type="ECO:0000256" key="5">
    <source>
        <dbReference type="ARBA" id="ARBA00023136"/>
    </source>
</evidence>
<sequence>MEWSMLWQLFVQTLNASTPLLLAATGEIIGERAGVANIGLEGIMLISAFTSIYVDSLFANPWLGVLAGVATGLLLGLVHGFISAYMKGNQIVTGTGVNLFAVGFVAYSIIAFFHVAGYYTIDISLTVPKVFGLSPIALSSVVIAVLSYYFLFRTQAGLAIRACGENPEAADSVGVRVELVQTAASAIAGLLTGLAGAFLSIDWNAGITKQISAGRGFIALATVNFANWNPILGILGSFLFGFFWVLGEWVKNIGWLKEIIPVDLFNTIPYVATLAVVAGVIGKSRPPKYVGVPYKRE</sequence>
<name>I3TFR0_THEC1</name>
<dbReference type="CDD" id="cd06580">
    <property type="entry name" value="TM_PBP1_transp_TpRbsC_like"/>
    <property type="match status" value="1"/>
</dbReference>
<dbReference type="GO" id="GO:0005886">
    <property type="term" value="C:plasma membrane"/>
    <property type="evidence" value="ECO:0007669"/>
    <property type="project" value="UniProtKB-SubCell"/>
</dbReference>
<evidence type="ECO:0000256" key="1">
    <source>
        <dbReference type="ARBA" id="ARBA00004651"/>
    </source>
</evidence>
<dbReference type="InParanoid" id="I3TFR0"/>
<keyword evidence="4 6" id="KW-1133">Transmembrane helix</keyword>